<organism evidence="4 5">
    <name type="scientific">Rubrivivax rivuli</name>
    <dbReference type="NCBI Taxonomy" id="1862385"/>
    <lineage>
        <taxon>Bacteria</taxon>
        <taxon>Pseudomonadati</taxon>
        <taxon>Pseudomonadota</taxon>
        <taxon>Betaproteobacteria</taxon>
        <taxon>Burkholderiales</taxon>
        <taxon>Sphaerotilaceae</taxon>
        <taxon>Rubrivivax</taxon>
    </lineage>
</organism>
<dbReference type="InterPro" id="IPR050546">
    <property type="entry name" value="Glycosyl_Hydrlase_16"/>
</dbReference>
<protein>
    <submittedName>
        <fullName evidence="4">Glycoside hydrolase family 16 protein</fullName>
    </submittedName>
</protein>
<dbReference type="Gene3D" id="2.60.120.200">
    <property type="match status" value="1"/>
</dbReference>
<dbReference type="Proteomes" id="UP000285575">
    <property type="component" value="Unassembled WGS sequence"/>
</dbReference>
<dbReference type="EMBL" id="SACR01000002">
    <property type="protein sequence ID" value="RVU47589.1"/>
    <property type="molecule type" value="Genomic_DNA"/>
</dbReference>
<evidence type="ECO:0000259" key="3">
    <source>
        <dbReference type="PROSITE" id="PS51762"/>
    </source>
</evidence>
<dbReference type="AlphaFoldDB" id="A0A437RLE8"/>
<comment type="similarity">
    <text evidence="1">Belongs to the glycosyl hydrolase 16 family.</text>
</comment>
<dbReference type="PROSITE" id="PS51762">
    <property type="entry name" value="GH16_2"/>
    <property type="match status" value="1"/>
</dbReference>
<dbReference type="CDD" id="cd08023">
    <property type="entry name" value="GH16_laminarinase_like"/>
    <property type="match status" value="1"/>
</dbReference>
<dbReference type="GO" id="GO:0004553">
    <property type="term" value="F:hydrolase activity, hydrolyzing O-glycosyl compounds"/>
    <property type="evidence" value="ECO:0007669"/>
    <property type="project" value="InterPro"/>
</dbReference>
<keyword evidence="5" id="KW-1185">Reference proteome</keyword>
<evidence type="ECO:0000256" key="2">
    <source>
        <dbReference type="SAM" id="MobiDB-lite"/>
    </source>
</evidence>
<feature type="region of interest" description="Disordered" evidence="2">
    <location>
        <begin position="33"/>
        <end position="64"/>
    </location>
</feature>
<evidence type="ECO:0000313" key="5">
    <source>
        <dbReference type="Proteomes" id="UP000285575"/>
    </source>
</evidence>
<reference evidence="4 5" key="1">
    <citation type="submission" date="2019-01" db="EMBL/GenBank/DDBJ databases">
        <authorList>
            <person name="Chen W.-M."/>
        </authorList>
    </citation>
    <scope>NUCLEOTIDE SEQUENCE [LARGE SCALE GENOMIC DNA]</scope>
    <source>
        <strain evidence="4 5">KYPY4</strain>
    </source>
</reference>
<feature type="domain" description="GH16" evidence="3">
    <location>
        <begin position="54"/>
        <end position="313"/>
    </location>
</feature>
<gene>
    <name evidence="4" type="ORF">EOE66_07595</name>
</gene>
<dbReference type="PANTHER" id="PTHR10963">
    <property type="entry name" value="GLYCOSYL HYDROLASE-RELATED"/>
    <property type="match status" value="1"/>
</dbReference>
<feature type="compositionally biased region" description="Low complexity" evidence="2">
    <location>
        <begin position="36"/>
        <end position="45"/>
    </location>
</feature>
<dbReference type="GO" id="GO:0005975">
    <property type="term" value="P:carbohydrate metabolic process"/>
    <property type="evidence" value="ECO:0007669"/>
    <property type="project" value="InterPro"/>
</dbReference>
<feature type="compositionally biased region" description="Pro residues" evidence="2">
    <location>
        <begin position="46"/>
        <end position="64"/>
    </location>
</feature>
<name>A0A437RLE8_9BURK</name>
<keyword evidence="4" id="KW-0378">Hydrolase</keyword>
<evidence type="ECO:0000313" key="4">
    <source>
        <dbReference type="EMBL" id="RVU47589.1"/>
    </source>
</evidence>
<evidence type="ECO:0000256" key="1">
    <source>
        <dbReference type="ARBA" id="ARBA00006865"/>
    </source>
</evidence>
<dbReference type="RefSeq" id="WP_128228050.1">
    <property type="nucleotide sequence ID" value="NZ_SACR01000002.1"/>
</dbReference>
<dbReference type="Pfam" id="PF00722">
    <property type="entry name" value="Glyco_hydro_16"/>
    <property type="match status" value="1"/>
</dbReference>
<dbReference type="InterPro" id="IPR013320">
    <property type="entry name" value="ConA-like_dom_sf"/>
</dbReference>
<accession>A0A437RLE8</accession>
<dbReference type="SUPFAM" id="SSF49899">
    <property type="entry name" value="Concanavalin A-like lectins/glucanases"/>
    <property type="match status" value="1"/>
</dbReference>
<dbReference type="OrthoDB" id="9809583at2"/>
<comment type="caution">
    <text evidence="4">The sequence shown here is derived from an EMBL/GenBank/DDBJ whole genome shotgun (WGS) entry which is preliminary data.</text>
</comment>
<proteinExistence type="inferred from homology"/>
<sequence length="313" mass="33295">MPCVPEQAQRRTRTLAVLGCLVQLAACGGGGGGGASSPAPVAASPAPAPPVAAPTPPAAPAPPPVATGAVPAGYRLVWSDEFDLPGLPDATRWGYDTERNRLGWWNNERQYYAAARFQNSVVDGGRLLITARREALSQLPDWGGQAYSSARLITRGKAAWTYGYFEIRAKMPCGTGTWPAIWMLGTGGVWPDDGEIDILEHVGRTPGEILGTVHTPITGGSGNGSRTALPTACTAFNDYQLHWTADEIAIGVNGTVYHRYRNPRTGRAAWPFDAPQYLLLNIAVGGTLGGAVDDSIFPRTLEVEHVRVWQAAP</sequence>
<dbReference type="PANTHER" id="PTHR10963:SF55">
    <property type="entry name" value="GLYCOSIDE HYDROLASE FAMILY 16 PROTEIN"/>
    <property type="match status" value="1"/>
</dbReference>
<dbReference type="InterPro" id="IPR000757">
    <property type="entry name" value="Beta-glucanase-like"/>
</dbReference>